<dbReference type="EMBL" id="PPPD01000004">
    <property type="protein sequence ID" value="PNY79331.1"/>
    <property type="molecule type" value="Genomic_DNA"/>
</dbReference>
<protein>
    <submittedName>
        <fullName evidence="1">CopG family transcriptional regulator</fullName>
    </submittedName>
</protein>
<reference evidence="1 2" key="1">
    <citation type="submission" date="2018-01" db="EMBL/GenBank/DDBJ databases">
        <title>Deinococcus koreensis sp. nov., a radiation-resistant bacterium isolated from river water.</title>
        <authorList>
            <person name="Choi A."/>
        </authorList>
    </citation>
    <scope>NUCLEOTIDE SEQUENCE [LARGE SCALE GENOMIC DNA]</scope>
    <source>
        <strain evidence="1 2">SJW1-2</strain>
    </source>
</reference>
<keyword evidence="2" id="KW-1185">Reference proteome</keyword>
<proteinExistence type="predicted"/>
<name>A0A2K3US08_9DEIO</name>
<evidence type="ECO:0000313" key="2">
    <source>
        <dbReference type="Proteomes" id="UP000236379"/>
    </source>
</evidence>
<dbReference type="InterPro" id="IPR010985">
    <property type="entry name" value="Ribbon_hlx_hlx"/>
</dbReference>
<organism evidence="1 2">
    <name type="scientific">Deinococcus koreensis</name>
    <dbReference type="NCBI Taxonomy" id="2054903"/>
    <lineage>
        <taxon>Bacteria</taxon>
        <taxon>Thermotogati</taxon>
        <taxon>Deinococcota</taxon>
        <taxon>Deinococci</taxon>
        <taxon>Deinococcales</taxon>
        <taxon>Deinococcaceae</taxon>
        <taxon>Deinococcus</taxon>
    </lineage>
</organism>
<dbReference type="Proteomes" id="UP000236379">
    <property type="component" value="Unassembled WGS sequence"/>
</dbReference>
<dbReference type="GO" id="GO:0006355">
    <property type="term" value="P:regulation of DNA-templated transcription"/>
    <property type="evidence" value="ECO:0007669"/>
    <property type="project" value="InterPro"/>
</dbReference>
<dbReference type="SUPFAM" id="SSF47598">
    <property type="entry name" value="Ribbon-helix-helix"/>
    <property type="match status" value="1"/>
</dbReference>
<gene>
    <name evidence="1" type="ORF">CVO96_19590</name>
</gene>
<dbReference type="AlphaFoldDB" id="A0A2K3US08"/>
<sequence length="55" mass="6117">MKRTDVPREQLNVRIRPELKRAAAGLAGLEGMTLGDVVEAALIDYIRQHQGDEKS</sequence>
<evidence type="ECO:0000313" key="1">
    <source>
        <dbReference type="EMBL" id="PNY79331.1"/>
    </source>
</evidence>
<comment type="caution">
    <text evidence="1">The sequence shown here is derived from an EMBL/GenBank/DDBJ whole genome shotgun (WGS) entry which is preliminary data.</text>
</comment>
<accession>A0A2K3US08</accession>